<evidence type="ECO:0000256" key="8">
    <source>
        <dbReference type="SAM" id="Phobius"/>
    </source>
</evidence>
<reference evidence="10" key="1">
    <citation type="submission" date="2022-11" db="EMBL/GenBank/DDBJ databases">
        <authorList>
            <person name="Petersen C."/>
        </authorList>
    </citation>
    <scope>NUCLEOTIDE SEQUENCE</scope>
    <source>
        <strain evidence="10">IBT 29864</strain>
    </source>
</reference>
<evidence type="ECO:0000313" key="11">
    <source>
        <dbReference type="Proteomes" id="UP001147782"/>
    </source>
</evidence>
<reference evidence="10" key="2">
    <citation type="journal article" date="2023" name="IMA Fungus">
        <title>Comparative genomic study of the Penicillium genus elucidates a diverse pangenome and 15 lateral gene transfer events.</title>
        <authorList>
            <person name="Petersen C."/>
            <person name="Sorensen T."/>
            <person name="Nielsen M.R."/>
            <person name="Sondergaard T.E."/>
            <person name="Sorensen J.L."/>
            <person name="Fitzpatrick D.A."/>
            <person name="Frisvad J.C."/>
            <person name="Nielsen K.L."/>
        </authorList>
    </citation>
    <scope>NUCLEOTIDE SEQUENCE</scope>
    <source>
        <strain evidence="10">IBT 29864</strain>
    </source>
</reference>
<keyword evidence="7 8" id="KW-0472">Membrane</keyword>
<feature type="transmembrane region" description="Helical" evidence="8">
    <location>
        <begin position="293"/>
        <end position="312"/>
    </location>
</feature>
<accession>A0A9W9SQ61</accession>
<sequence length="368" mass="42204">MHPDHSDYQLNLQSTSADGSIIPHLLLFGVQMGALIAPPFPYRRILLASAIVILAIVANINRFTDNPGLAQFFSLAWPHYLSILEKVLSAPYPGPEATLWRIDRPAKEALRLTPFGPRKLIWAFVIWFNLRGIRWNYQVQNIPTEHVPGDSKWRFLLDRFLTFTRLLLMADLLGHLAAYNFYSGNEVNSRLLTVRHDQFLCQLYRTATVGMIPYTFMNLQYVGGAMLWVLLGFSQPADWPPFFGRLAQVTSVRAFWGKFWHQMIRRTVNIYTGFMCDLLHLPTGGVIRTYARIWLSFAISGIMHATSIYILPAPMNISYRERSLGFVQFFLLQAAAITAEDFVGWIHHRLLPATSTSRFGYPDEDEDF</sequence>
<protein>
    <recommendedName>
        <fullName evidence="9">Wax synthase domain-containing protein</fullName>
    </recommendedName>
</protein>
<dbReference type="AlphaFoldDB" id="A0A9W9SQ61"/>
<comment type="subcellular location">
    <subcellularLocation>
        <location evidence="1">Membrane</location>
        <topology evidence="1">Multi-pass membrane protein</topology>
    </subcellularLocation>
</comment>
<feature type="transmembrane region" description="Helical" evidence="8">
    <location>
        <begin position="203"/>
        <end position="233"/>
    </location>
</feature>
<dbReference type="GO" id="GO:0006629">
    <property type="term" value="P:lipid metabolic process"/>
    <property type="evidence" value="ECO:0007669"/>
    <property type="project" value="InterPro"/>
</dbReference>
<dbReference type="GO" id="GO:0008374">
    <property type="term" value="F:O-acyltransferase activity"/>
    <property type="evidence" value="ECO:0007669"/>
    <property type="project" value="InterPro"/>
</dbReference>
<organism evidence="10 11">
    <name type="scientific">Penicillium cataractarum</name>
    <dbReference type="NCBI Taxonomy" id="2100454"/>
    <lineage>
        <taxon>Eukaryota</taxon>
        <taxon>Fungi</taxon>
        <taxon>Dikarya</taxon>
        <taxon>Ascomycota</taxon>
        <taxon>Pezizomycotina</taxon>
        <taxon>Eurotiomycetes</taxon>
        <taxon>Eurotiomycetidae</taxon>
        <taxon>Eurotiales</taxon>
        <taxon>Aspergillaceae</taxon>
        <taxon>Penicillium</taxon>
    </lineage>
</organism>
<keyword evidence="5 8" id="KW-0812">Transmembrane</keyword>
<gene>
    <name evidence="10" type="ORF">N7496_003867</name>
</gene>
<keyword evidence="4" id="KW-0808">Transferase</keyword>
<keyword evidence="6 8" id="KW-1133">Transmembrane helix</keyword>
<evidence type="ECO:0000256" key="5">
    <source>
        <dbReference type="ARBA" id="ARBA00022692"/>
    </source>
</evidence>
<feature type="transmembrane region" description="Helical" evidence="8">
    <location>
        <begin position="20"/>
        <end position="38"/>
    </location>
</feature>
<evidence type="ECO:0000256" key="2">
    <source>
        <dbReference type="ARBA" id="ARBA00005179"/>
    </source>
</evidence>
<dbReference type="EMBL" id="JAPZBS010000002">
    <property type="protein sequence ID" value="KAJ5381439.1"/>
    <property type="molecule type" value="Genomic_DNA"/>
</dbReference>
<dbReference type="PANTHER" id="PTHR31595:SF57">
    <property type="entry name" value="OS04G0481900 PROTEIN"/>
    <property type="match status" value="1"/>
</dbReference>
<feature type="domain" description="Wax synthase" evidence="9">
    <location>
        <begin position="239"/>
        <end position="316"/>
    </location>
</feature>
<dbReference type="GeneID" id="81435975"/>
<evidence type="ECO:0000259" key="9">
    <source>
        <dbReference type="Pfam" id="PF13813"/>
    </source>
</evidence>
<feature type="transmembrane region" description="Helical" evidence="8">
    <location>
        <begin position="324"/>
        <end position="346"/>
    </location>
</feature>
<dbReference type="PANTHER" id="PTHR31595">
    <property type="entry name" value="LONG-CHAIN-ALCOHOL O-FATTY-ACYLTRANSFERASE 3-RELATED"/>
    <property type="match status" value="1"/>
</dbReference>
<feature type="transmembrane region" description="Helical" evidence="8">
    <location>
        <begin position="45"/>
        <end position="64"/>
    </location>
</feature>
<dbReference type="Proteomes" id="UP001147782">
    <property type="component" value="Unassembled WGS sequence"/>
</dbReference>
<dbReference type="OrthoDB" id="1077582at2759"/>
<name>A0A9W9SQ61_9EURO</name>
<comment type="pathway">
    <text evidence="2">Secondary metabolite biosynthesis.</text>
</comment>
<keyword evidence="11" id="KW-1185">Reference proteome</keyword>
<evidence type="ECO:0000256" key="7">
    <source>
        <dbReference type="ARBA" id="ARBA00023136"/>
    </source>
</evidence>
<evidence type="ECO:0000256" key="1">
    <source>
        <dbReference type="ARBA" id="ARBA00004141"/>
    </source>
</evidence>
<comment type="caution">
    <text evidence="10">The sequence shown here is derived from an EMBL/GenBank/DDBJ whole genome shotgun (WGS) entry which is preliminary data.</text>
</comment>
<evidence type="ECO:0000256" key="6">
    <source>
        <dbReference type="ARBA" id="ARBA00022989"/>
    </source>
</evidence>
<dbReference type="Pfam" id="PF13813">
    <property type="entry name" value="MBOAT_2"/>
    <property type="match status" value="1"/>
</dbReference>
<dbReference type="GO" id="GO:0016020">
    <property type="term" value="C:membrane"/>
    <property type="evidence" value="ECO:0007669"/>
    <property type="project" value="UniProtKB-SubCell"/>
</dbReference>
<evidence type="ECO:0000313" key="10">
    <source>
        <dbReference type="EMBL" id="KAJ5381439.1"/>
    </source>
</evidence>
<proteinExistence type="inferred from homology"/>
<comment type="similarity">
    <text evidence="3">Belongs to the wax synthase family.</text>
</comment>
<dbReference type="InterPro" id="IPR044851">
    <property type="entry name" value="Wax_synthase"/>
</dbReference>
<feature type="transmembrane region" description="Helical" evidence="8">
    <location>
        <begin position="160"/>
        <end position="182"/>
    </location>
</feature>
<evidence type="ECO:0000256" key="3">
    <source>
        <dbReference type="ARBA" id="ARBA00007282"/>
    </source>
</evidence>
<dbReference type="InterPro" id="IPR032805">
    <property type="entry name" value="Wax_synthase_dom"/>
</dbReference>
<dbReference type="RefSeq" id="XP_056559010.1">
    <property type="nucleotide sequence ID" value="XM_056696798.1"/>
</dbReference>
<evidence type="ECO:0000256" key="4">
    <source>
        <dbReference type="ARBA" id="ARBA00022679"/>
    </source>
</evidence>